<proteinExistence type="predicted"/>
<evidence type="ECO:0000313" key="1">
    <source>
        <dbReference type="EMBL" id="KAJ5199915.1"/>
    </source>
</evidence>
<sequence>MLGHHLITLETTFPMIWQGTFNPTAGGSKRYVHTVCLMLATLALQAKQKGTGPNIIFSTEMEDEI</sequence>
<protein>
    <submittedName>
        <fullName evidence="1">Uncharacterized protein</fullName>
    </submittedName>
</protein>
<evidence type="ECO:0000313" key="2">
    <source>
        <dbReference type="Proteomes" id="UP001150879"/>
    </source>
</evidence>
<dbReference type="Proteomes" id="UP001150879">
    <property type="component" value="Unassembled WGS sequence"/>
</dbReference>
<dbReference type="AlphaFoldDB" id="A0A9W9MEW2"/>
<accession>A0A9W9MEW2</accession>
<reference evidence="1" key="1">
    <citation type="submission" date="2022-11" db="EMBL/GenBank/DDBJ databases">
        <authorList>
            <person name="Petersen C."/>
        </authorList>
    </citation>
    <scope>NUCLEOTIDE SEQUENCE</scope>
    <source>
        <strain evidence="1">IBT 16849</strain>
    </source>
</reference>
<dbReference type="EMBL" id="JAPQKP010000003">
    <property type="protein sequence ID" value="KAJ5199915.1"/>
    <property type="molecule type" value="Genomic_DNA"/>
</dbReference>
<keyword evidence="2" id="KW-1185">Reference proteome</keyword>
<reference evidence="1" key="2">
    <citation type="journal article" date="2023" name="IMA Fungus">
        <title>Comparative genomic study of the Penicillium genus elucidates a diverse pangenome and 15 lateral gene transfer events.</title>
        <authorList>
            <person name="Petersen C."/>
            <person name="Sorensen T."/>
            <person name="Nielsen M.R."/>
            <person name="Sondergaard T.E."/>
            <person name="Sorensen J.L."/>
            <person name="Fitzpatrick D.A."/>
            <person name="Frisvad J.C."/>
            <person name="Nielsen K.L."/>
        </authorList>
    </citation>
    <scope>NUCLEOTIDE SEQUENCE</scope>
    <source>
        <strain evidence="1">IBT 16849</strain>
    </source>
</reference>
<comment type="caution">
    <text evidence="1">The sequence shown here is derived from an EMBL/GenBank/DDBJ whole genome shotgun (WGS) entry which is preliminary data.</text>
</comment>
<organism evidence="1 2">
    <name type="scientific">Penicillium cf. griseofulvum</name>
    <dbReference type="NCBI Taxonomy" id="2972120"/>
    <lineage>
        <taxon>Eukaryota</taxon>
        <taxon>Fungi</taxon>
        <taxon>Dikarya</taxon>
        <taxon>Ascomycota</taxon>
        <taxon>Pezizomycotina</taxon>
        <taxon>Eurotiomycetes</taxon>
        <taxon>Eurotiomycetidae</taxon>
        <taxon>Eurotiales</taxon>
        <taxon>Aspergillaceae</taxon>
        <taxon>Penicillium</taxon>
    </lineage>
</organism>
<name>A0A9W9MEW2_9EURO</name>
<gene>
    <name evidence="1" type="ORF">N7472_005119</name>
</gene>